<dbReference type="Proteomes" id="UP001367508">
    <property type="component" value="Unassembled WGS sequence"/>
</dbReference>
<accession>A0AAN9MXM1</accession>
<evidence type="ECO:0000313" key="1">
    <source>
        <dbReference type="EMBL" id="KAK7360283.1"/>
    </source>
</evidence>
<comment type="caution">
    <text evidence="1">The sequence shown here is derived from an EMBL/GenBank/DDBJ whole genome shotgun (WGS) entry which is preliminary data.</text>
</comment>
<gene>
    <name evidence="1" type="ORF">VNO77_02266</name>
</gene>
<dbReference type="EMBL" id="JAYMYQ010000001">
    <property type="protein sequence ID" value="KAK7360283.1"/>
    <property type="molecule type" value="Genomic_DNA"/>
</dbReference>
<keyword evidence="2" id="KW-1185">Reference proteome</keyword>
<evidence type="ECO:0000313" key="2">
    <source>
        <dbReference type="Proteomes" id="UP001367508"/>
    </source>
</evidence>
<proteinExistence type="predicted"/>
<dbReference type="AlphaFoldDB" id="A0AAN9MXM1"/>
<organism evidence="1 2">
    <name type="scientific">Canavalia gladiata</name>
    <name type="common">Sword bean</name>
    <name type="synonym">Dolichos gladiatus</name>
    <dbReference type="NCBI Taxonomy" id="3824"/>
    <lineage>
        <taxon>Eukaryota</taxon>
        <taxon>Viridiplantae</taxon>
        <taxon>Streptophyta</taxon>
        <taxon>Embryophyta</taxon>
        <taxon>Tracheophyta</taxon>
        <taxon>Spermatophyta</taxon>
        <taxon>Magnoliopsida</taxon>
        <taxon>eudicotyledons</taxon>
        <taxon>Gunneridae</taxon>
        <taxon>Pentapetalae</taxon>
        <taxon>rosids</taxon>
        <taxon>fabids</taxon>
        <taxon>Fabales</taxon>
        <taxon>Fabaceae</taxon>
        <taxon>Papilionoideae</taxon>
        <taxon>50 kb inversion clade</taxon>
        <taxon>NPAAA clade</taxon>
        <taxon>indigoferoid/millettioid clade</taxon>
        <taxon>Phaseoleae</taxon>
        <taxon>Canavalia</taxon>
    </lineage>
</organism>
<name>A0AAN9MXM1_CANGL</name>
<protein>
    <submittedName>
        <fullName evidence="1">Uncharacterized protein</fullName>
    </submittedName>
</protein>
<sequence>MSVEPDSLGLFHGLIDFVLVYKRGNGLIWKHIWPSPVEGPPLLKEATEDRIKGQGIFGQHYASLLDRFQGHSVYALDQVWNPSLGLALQYLPWLVSSSLTDGLSKLARHDLSSVIGWVIGTQCLGPKEGRTGQYVKDNNQRKPYGKRLDQDHLLSYYPFYLQNLNSMTLILFQMSLGSAQPGNFTIFSDDDELSKAEKEDILREISVLG</sequence>
<reference evidence="1 2" key="1">
    <citation type="submission" date="2024-01" db="EMBL/GenBank/DDBJ databases">
        <title>The genomes of 5 underutilized Papilionoideae crops provide insights into root nodulation and disease resistanc.</title>
        <authorList>
            <person name="Jiang F."/>
        </authorList>
    </citation>
    <scope>NUCLEOTIDE SEQUENCE [LARGE SCALE GENOMIC DNA]</scope>
    <source>
        <strain evidence="1">LVBAO_FW01</strain>
        <tissue evidence="1">Leaves</tissue>
    </source>
</reference>